<keyword evidence="3" id="KW-0812">Transmembrane</keyword>
<accession>M0QT68</accession>
<dbReference type="SUPFAM" id="SSF81324">
    <property type="entry name" value="Voltage-gated potassium channels"/>
    <property type="match status" value="1"/>
</dbReference>
<protein>
    <submittedName>
        <fullName evidence="5">Potassium channel-like protein</fullName>
    </submittedName>
</protein>
<dbReference type="Pfam" id="PF02254">
    <property type="entry name" value="TrkA_N"/>
    <property type="match status" value="1"/>
</dbReference>
<dbReference type="Pfam" id="PF07885">
    <property type="entry name" value="Ion_trans_2"/>
    <property type="match status" value="1"/>
</dbReference>
<feature type="transmembrane region" description="Helical" evidence="3">
    <location>
        <begin position="159"/>
        <end position="179"/>
    </location>
</feature>
<evidence type="ECO:0000256" key="1">
    <source>
        <dbReference type="ARBA" id="ARBA00004651"/>
    </source>
</evidence>
<feature type="compositionally biased region" description="Acidic residues" evidence="2">
    <location>
        <begin position="401"/>
        <end position="412"/>
    </location>
</feature>
<sequence length="412" mass="43716">MASVREWVGARATIGTVFFAAVLSVAIGILNISSPVTGGVLAPYIPEAVRITAGFTGTLTGFLLLASVFGLRRRYRAAWYSTAVLLPVTAAQGLIQSPERAAPLVGLSLISLALLLFNHRAFDRDLDLTATQLSALLAIAGAQTYATAGAWALREQFNGIDTLFDAFYFGVVTGSTVGYGDITPQTAIAKLFGISALLLTVATFAVALGVLLTPAIEARLTKALGRMTESQLDILENHVLVLGYGELTEPILEELGDRARVVIVTPDESRAKRLTDRGYDVVTDDPSDEEALQRTRVDAARSVVVATNNDAEDALAILTARQLNPDVHIVAAATQRENERKLRRAGANTVISPAALGGHFLAESAVGGSGLETIEERLLDEQPTDPTVDETVETNGKGAADETDDTDETNRS</sequence>
<dbReference type="Proteomes" id="UP000011559">
    <property type="component" value="Unassembled WGS sequence"/>
</dbReference>
<dbReference type="GO" id="GO:0034220">
    <property type="term" value="P:monoatomic ion transmembrane transport"/>
    <property type="evidence" value="ECO:0007669"/>
    <property type="project" value="UniProtKB-KW"/>
</dbReference>
<evidence type="ECO:0000259" key="4">
    <source>
        <dbReference type="PROSITE" id="PS51201"/>
    </source>
</evidence>
<dbReference type="PATRIC" id="fig|1227461.3.peg.2551"/>
<gene>
    <name evidence="5" type="ORF">C457_13044</name>
</gene>
<dbReference type="InterPro" id="IPR036291">
    <property type="entry name" value="NAD(P)-bd_dom_sf"/>
</dbReference>
<dbReference type="GO" id="GO:0005886">
    <property type="term" value="C:plasma membrane"/>
    <property type="evidence" value="ECO:0007669"/>
    <property type="project" value="UniProtKB-SubCell"/>
</dbReference>
<dbReference type="EMBL" id="AOLG01000047">
    <property type="protein sequence ID" value="ELZ66964.1"/>
    <property type="molecule type" value="Genomic_DNA"/>
</dbReference>
<comment type="subcellular location">
    <subcellularLocation>
        <location evidence="1">Cell membrane</location>
        <topology evidence="1">Multi-pass membrane protein</topology>
    </subcellularLocation>
</comment>
<feature type="transmembrane region" description="Helical" evidence="3">
    <location>
        <begin position="101"/>
        <end position="121"/>
    </location>
</feature>
<dbReference type="GO" id="GO:0006813">
    <property type="term" value="P:potassium ion transport"/>
    <property type="evidence" value="ECO:0007669"/>
    <property type="project" value="InterPro"/>
</dbReference>
<keyword evidence="6" id="KW-1185">Reference proteome</keyword>
<dbReference type="AlphaFoldDB" id="M0QT68"/>
<dbReference type="InterPro" id="IPR013099">
    <property type="entry name" value="K_chnl_dom"/>
</dbReference>
<keyword evidence="3" id="KW-0472">Membrane</keyword>
<feature type="region of interest" description="Disordered" evidence="2">
    <location>
        <begin position="373"/>
        <end position="412"/>
    </location>
</feature>
<evidence type="ECO:0000256" key="2">
    <source>
        <dbReference type="SAM" id="MobiDB-lite"/>
    </source>
</evidence>
<reference evidence="5 6" key="1">
    <citation type="journal article" date="2014" name="PLoS Genet.">
        <title>Phylogenetically driven sequencing of extremely halophilic archaea reveals strategies for static and dynamic osmo-response.</title>
        <authorList>
            <person name="Becker E.A."/>
            <person name="Seitzer P.M."/>
            <person name="Tritt A."/>
            <person name="Larsen D."/>
            <person name="Krusor M."/>
            <person name="Yao A.I."/>
            <person name="Wu D."/>
            <person name="Madern D."/>
            <person name="Eisen J.A."/>
            <person name="Darling A.E."/>
            <person name="Facciotti M.T."/>
        </authorList>
    </citation>
    <scope>NUCLEOTIDE SEQUENCE [LARGE SCALE GENOMIC DNA]</scope>
    <source>
        <strain evidence="6">DSM 18310 / JCM 13924 / TL6</strain>
    </source>
</reference>
<feature type="transmembrane region" description="Helical" evidence="3">
    <location>
        <begin position="12"/>
        <end position="32"/>
    </location>
</feature>
<dbReference type="RefSeq" id="WP_008095195.1">
    <property type="nucleotide sequence ID" value="NZ_AOLG01000047.1"/>
</dbReference>
<evidence type="ECO:0000313" key="5">
    <source>
        <dbReference type="EMBL" id="ELZ66964.1"/>
    </source>
</evidence>
<dbReference type="PROSITE" id="PS51201">
    <property type="entry name" value="RCK_N"/>
    <property type="match status" value="1"/>
</dbReference>
<dbReference type="PANTHER" id="PTHR43833">
    <property type="entry name" value="POTASSIUM CHANNEL PROTEIN 2-RELATED-RELATED"/>
    <property type="match status" value="1"/>
</dbReference>
<name>M0QT68_HALPT</name>
<dbReference type="Gene3D" id="3.40.50.720">
    <property type="entry name" value="NAD(P)-binding Rossmann-like Domain"/>
    <property type="match status" value="1"/>
</dbReference>
<feature type="transmembrane region" description="Helical" evidence="3">
    <location>
        <begin position="78"/>
        <end position="95"/>
    </location>
</feature>
<dbReference type="InterPro" id="IPR050721">
    <property type="entry name" value="Trk_Ktr_HKT_K-transport"/>
</dbReference>
<feature type="transmembrane region" description="Helical" evidence="3">
    <location>
        <begin position="52"/>
        <end position="71"/>
    </location>
</feature>
<organism evidence="5 6">
    <name type="scientific">Haloferax prahovense (strain DSM 18310 / JCM 13924 / TL6)</name>
    <dbReference type="NCBI Taxonomy" id="1227461"/>
    <lineage>
        <taxon>Archaea</taxon>
        <taxon>Methanobacteriati</taxon>
        <taxon>Methanobacteriota</taxon>
        <taxon>Stenosarchaea group</taxon>
        <taxon>Halobacteria</taxon>
        <taxon>Halobacteriales</taxon>
        <taxon>Haloferacaceae</taxon>
        <taxon>Haloferax</taxon>
    </lineage>
</organism>
<evidence type="ECO:0000313" key="6">
    <source>
        <dbReference type="Proteomes" id="UP000011559"/>
    </source>
</evidence>
<dbReference type="Gene3D" id="1.10.287.70">
    <property type="match status" value="1"/>
</dbReference>
<feature type="domain" description="RCK N-terminal" evidence="4">
    <location>
        <begin position="236"/>
        <end position="352"/>
    </location>
</feature>
<keyword evidence="3" id="KW-1133">Transmembrane helix</keyword>
<evidence type="ECO:0000256" key="3">
    <source>
        <dbReference type="SAM" id="Phobius"/>
    </source>
</evidence>
<comment type="caution">
    <text evidence="5">The sequence shown here is derived from an EMBL/GenBank/DDBJ whole genome shotgun (WGS) entry which is preliminary data.</text>
</comment>
<dbReference type="PANTHER" id="PTHR43833:SF9">
    <property type="entry name" value="POTASSIUM CHANNEL PROTEIN YUGO-RELATED"/>
    <property type="match status" value="1"/>
</dbReference>
<proteinExistence type="predicted"/>
<dbReference type="InterPro" id="IPR003148">
    <property type="entry name" value="RCK_N"/>
</dbReference>
<dbReference type="OrthoDB" id="56871at2157"/>
<feature type="transmembrane region" description="Helical" evidence="3">
    <location>
        <begin position="133"/>
        <end position="153"/>
    </location>
</feature>
<dbReference type="SUPFAM" id="SSF51735">
    <property type="entry name" value="NAD(P)-binding Rossmann-fold domains"/>
    <property type="match status" value="1"/>
</dbReference>
<feature type="transmembrane region" description="Helical" evidence="3">
    <location>
        <begin position="191"/>
        <end position="212"/>
    </location>
</feature>